<evidence type="ECO:0000259" key="4">
    <source>
        <dbReference type="Pfam" id="PF01494"/>
    </source>
</evidence>
<dbReference type="OMA" id="AGIECEC"/>
<dbReference type="InterPro" id="IPR036188">
    <property type="entry name" value="FAD/NAD-bd_sf"/>
</dbReference>
<feature type="domain" description="FAD-binding" evidence="4">
    <location>
        <begin position="25"/>
        <end position="76"/>
    </location>
</feature>
<organism evidence="5 6">
    <name type="scientific">Parachlamydia acanthamoebae</name>
    <dbReference type="NCBI Taxonomy" id="83552"/>
    <lineage>
        <taxon>Bacteria</taxon>
        <taxon>Pseudomonadati</taxon>
        <taxon>Chlamydiota</taxon>
        <taxon>Chlamydiia</taxon>
        <taxon>Parachlamydiales</taxon>
        <taxon>Parachlamydiaceae</taxon>
        <taxon>Parachlamydia</taxon>
    </lineage>
</organism>
<evidence type="ECO:0000313" key="6">
    <source>
        <dbReference type="Proteomes" id="UP000031307"/>
    </source>
</evidence>
<keyword evidence="3" id="KW-0274">FAD</keyword>
<dbReference type="Proteomes" id="UP000031307">
    <property type="component" value="Unassembled WGS sequence"/>
</dbReference>
<dbReference type="EMBL" id="JSAM01000073">
    <property type="protein sequence ID" value="KIA77585.1"/>
    <property type="molecule type" value="Genomic_DNA"/>
</dbReference>
<gene>
    <name evidence="5" type="ORF">DB43_GD00160</name>
</gene>
<feature type="domain" description="FAD-binding" evidence="4">
    <location>
        <begin position="92"/>
        <end position="303"/>
    </location>
</feature>
<dbReference type="SUPFAM" id="SSF51905">
    <property type="entry name" value="FAD/NAD(P)-binding domain"/>
    <property type="match status" value="1"/>
</dbReference>
<evidence type="ECO:0000256" key="3">
    <source>
        <dbReference type="ARBA" id="ARBA00022827"/>
    </source>
</evidence>
<evidence type="ECO:0000256" key="1">
    <source>
        <dbReference type="ARBA" id="ARBA00001974"/>
    </source>
</evidence>
<dbReference type="PANTHER" id="PTHR43004">
    <property type="entry name" value="TRK SYSTEM POTASSIUM UPTAKE PROTEIN"/>
    <property type="match status" value="1"/>
</dbReference>
<proteinExistence type="predicted"/>
<dbReference type="PATRIC" id="fig|83552.4.peg.1224"/>
<dbReference type="RefSeq" id="WP_006341064.1">
    <property type="nucleotide sequence ID" value="NZ_JASBUT010000006.1"/>
</dbReference>
<dbReference type="Gene3D" id="3.50.50.60">
    <property type="entry name" value="FAD/NAD(P)-binding domain"/>
    <property type="match status" value="2"/>
</dbReference>
<accession>A0A0C1C994</accession>
<comment type="cofactor">
    <cofactor evidence="1">
        <name>FAD</name>
        <dbReference type="ChEBI" id="CHEBI:57692"/>
    </cofactor>
</comment>
<dbReference type="PANTHER" id="PTHR43004:SF19">
    <property type="entry name" value="BINDING MONOOXYGENASE, PUTATIVE (JCVI)-RELATED"/>
    <property type="match status" value="1"/>
</dbReference>
<reference evidence="5 6" key="1">
    <citation type="journal article" date="2014" name="Mol. Biol. Evol.">
        <title>Massive expansion of Ubiquitination-related gene families within the Chlamydiae.</title>
        <authorList>
            <person name="Domman D."/>
            <person name="Collingro A."/>
            <person name="Lagkouvardos I."/>
            <person name="Gehre L."/>
            <person name="Weinmaier T."/>
            <person name="Rattei T."/>
            <person name="Subtil A."/>
            <person name="Horn M."/>
        </authorList>
    </citation>
    <scope>NUCLEOTIDE SEQUENCE [LARGE SCALE GENOMIC DNA]</scope>
    <source>
        <strain evidence="5 6">OEW1</strain>
    </source>
</reference>
<dbReference type="InterPro" id="IPR050641">
    <property type="entry name" value="RIFMO-like"/>
</dbReference>
<dbReference type="PRINTS" id="PR00420">
    <property type="entry name" value="RNGMNOXGNASE"/>
</dbReference>
<name>A0A0C1C994_9BACT</name>
<sequence>MKRFQILLFYCFLTLIFCEKIQSSEVLIIGGGPTGLATAIEAHKKGAHVTIIEKRASYSRPQFVFLLKSSLDLLESWNVALSHLQVLDFGGEHMGLVRIKNLEKGLNARIKELRIKKIQGEFRALEKDKKEAIVAISGENISLPYDFLVAADGVHSKVRDFAGIECECLGQAVGVWTFVPFKDHSRGVDVSPILKKEDYFIRRISVPTGSIIFLQSFTHDTELFGHISLEDLKEKVAKCEWFLEVEKLETEPVIIADNVSILLQKAKTFSSSQKGVLVLGDAAATASFFHGMGVNTSLQTAVLAGDFFQNSDRQAAYVDFNHKMEEVTDQLINFSRFLFEEEHIDEE</sequence>
<keyword evidence="2" id="KW-0285">Flavoprotein</keyword>
<evidence type="ECO:0000256" key="2">
    <source>
        <dbReference type="ARBA" id="ARBA00022630"/>
    </source>
</evidence>
<dbReference type="Gene3D" id="3.30.70.2450">
    <property type="match status" value="1"/>
</dbReference>
<dbReference type="GO" id="GO:0071949">
    <property type="term" value="F:FAD binding"/>
    <property type="evidence" value="ECO:0007669"/>
    <property type="project" value="InterPro"/>
</dbReference>
<protein>
    <recommendedName>
        <fullName evidence="4">FAD-binding domain-containing protein</fullName>
    </recommendedName>
</protein>
<dbReference type="InterPro" id="IPR002938">
    <property type="entry name" value="FAD-bd"/>
</dbReference>
<dbReference type="Pfam" id="PF01494">
    <property type="entry name" value="FAD_binding_3"/>
    <property type="match status" value="2"/>
</dbReference>
<comment type="caution">
    <text evidence="5">The sequence shown here is derived from an EMBL/GenBank/DDBJ whole genome shotgun (WGS) entry which is preliminary data.</text>
</comment>
<dbReference type="AlphaFoldDB" id="A0A0C1C994"/>
<dbReference type="GO" id="GO:0016709">
    <property type="term" value="F:oxidoreductase activity, acting on paired donors, with incorporation or reduction of molecular oxygen, NAD(P)H as one donor, and incorporation of one atom of oxygen"/>
    <property type="evidence" value="ECO:0007669"/>
    <property type="project" value="UniProtKB-ARBA"/>
</dbReference>
<evidence type="ECO:0000313" key="5">
    <source>
        <dbReference type="EMBL" id="KIA77585.1"/>
    </source>
</evidence>